<evidence type="ECO:0000256" key="1">
    <source>
        <dbReference type="SAM" id="MobiDB-lite"/>
    </source>
</evidence>
<proteinExistence type="predicted"/>
<evidence type="ECO:0000313" key="3">
    <source>
        <dbReference type="Proteomes" id="UP000077266"/>
    </source>
</evidence>
<accession>A0A165C7V2</accession>
<organism evidence="2 3">
    <name type="scientific">Exidia glandulosa HHB12029</name>
    <dbReference type="NCBI Taxonomy" id="1314781"/>
    <lineage>
        <taxon>Eukaryota</taxon>
        <taxon>Fungi</taxon>
        <taxon>Dikarya</taxon>
        <taxon>Basidiomycota</taxon>
        <taxon>Agaricomycotina</taxon>
        <taxon>Agaricomycetes</taxon>
        <taxon>Auriculariales</taxon>
        <taxon>Exidiaceae</taxon>
        <taxon>Exidia</taxon>
    </lineage>
</organism>
<gene>
    <name evidence="2" type="ORF">EXIGLDRAFT_755249</name>
</gene>
<sequence length="383" mass="42498">MASTCTDNPSRRQLVVPDLCLYSLPLDLDSAIMSTPSNPESELSFTGPPRLDKSHVPACFADGIFPKNSVGQVYWVYCSVHEGILQDLSAYSVAPLTERMESDRRWLRSVVDAGDPTHFLKLRPCIVFTIYQGGQQADVVTLATFHQKPIWKLDQHIRHYAVSVTGTFPWPRDAPILHLNNTWPEAPCYAIVTPFPVRLYVVHSPYRQGRFCIRDGTIEQLAEFVRDKAAEYIALSREQQEKRHNSYKPVGRSNRWQAEFARLRSNGCATQPPPGARTITSIGEEDEPAAIISEQLASVALDEHVETTAVSSIVHGNAASSADKKAKPPRRSNHADKQPPRSRKGSSVIPASVQQGRNLRSRLRWGSRAQGAAQAPSPAQTVC</sequence>
<name>A0A165C7V2_EXIGL</name>
<dbReference type="OrthoDB" id="3328487at2759"/>
<dbReference type="Proteomes" id="UP000077266">
    <property type="component" value="Unassembled WGS sequence"/>
</dbReference>
<protein>
    <submittedName>
        <fullName evidence="2">Uncharacterized protein</fullName>
    </submittedName>
</protein>
<keyword evidence="3" id="KW-1185">Reference proteome</keyword>
<dbReference type="EMBL" id="KV426354">
    <property type="protein sequence ID" value="KZV81984.1"/>
    <property type="molecule type" value="Genomic_DNA"/>
</dbReference>
<dbReference type="InParanoid" id="A0A165C7V2"/>
<feature type="region of interest" description="Disordered" evidence="1">
    <location>
        <begin position="312"/>
        <end position="383"/>
    </location>
</feature>
<reference evidence="2 3" key="1">
    <citation type="journal article" date="2016" name="Mol. Biol. Evol.">
        <title>Comparative Genomics of Early-Diverging Mushroom-Forming Fungi Provides Insights into the Origins of Lignocellulose Decay Capabilities.</title>
        <authorList>
            <person name="Nagy L.G."/>
            <person name="Riley R."/>
            <person name="Tritt A."/>
            <person name="Adam C."/>
            <person name="Daum C."/>
            <person name="Floudas D."/>
            <person name="Sun H."/>
            <person name="Yadav J.S."/>
            <person name="Pangilinan J."/>
            <person name="Larsson K.H."/>
            <person name="Matsuura K."/>
            <person name="Barry K."/>
            <person name="Labutti K."/>
            <person name="Kuo R."/>
            <person name="Ohm R.A."/>
            <person name="Bhattacharya S.S."/>
            <person name="Shirouzu T."/>
            <person name="Yoshinaga Y."/>
            <person name="Martin F.M."/>
            <person name="Grigoriev I.V."/>
            <person name="Hibbett D.S."/>
        </authorList>
    </citation>
    <scope>NUCLEOTIDE SEQUENCE [LARGE SCALE GENOMIC DNA]</scope>
    <source>
        <strain evidence="2 3">HHB12029</strain>
    </source>
</reference>
<dbReference type="AlphaFoldDB" id="A0A165C7V2"/>
<evidence type="ECO:0000313" key="2">
    <source>
        <dbReference type="EMBL" id="KZV81984.1"/>
    </source>
</evidence>
<feature type="compositionally biased region" description="Low complexity" evidence="1">
    <location>
        <begin position="366"/>
        <end position="383"/>
    </location>
</feature>